<dbReference type="AlphaFoldDB" id="A0A9J6B6A7"/>
<sequence length="230" mass="25904">MEAKVREFLTFKPESTSVHEYSLNKEGKEVMLIGDMDISRLMNHVQQVEEHKLRDRKEFWNKKAKTSRMSVGSRRVMRTGYLSNKSKRDLLHHLLVQLHQGTEQSQGSIAQGGNGTPACSKCCRTRSGMCRDGSTGCFKCGKNDYFMKEFPKSKQGNGNGAIEPNLLQLLHQTELHLEELLQGTSGRSNNLYAITSSQKQEDSPDVVTVMIKVFNFDVYALLDLGVSLSL</sequence>
<evidence type="ECO:0000313" key="2">
    <source>
        <dbReference type="Proteomes" id="UP000824120"/>
    </source>
</evidence>
<dbReference type="OrthoDB" id="1751882at2759"/>
<dbReference type="Proteomes" id="UP000824120">
    <property type="component" value="Chromosome 1"/>
</dbReference>
<reference evidence="1 2" key="1">
    <citation type="submission" date="2020-09" db="EMBL/GenBank/DDBJ databases">
        <title>De no assembly of potato wild relative species, Solanum commersonii.</title>
        <authorList>
            <person name="Cho K."/>
        </authorList>
    </citation>
    <scope>NUCLEOTIDE SEQUENCE [LARGE SCALE GENOMIC DNA]</scope>
    <source>
        <strain evidence="1">LZ3.2</strain>
        <tissue evidence="1">Leaf</tissue>
    </source>
</reference>
<keyword evidence="2" id="KW-1185">Reference proteome</keyword>
<name>A0A9J6B6A7_SOLCO</name>
<evidence type="ECO:0000313" key="1">
    <source>
        <dbReference type="EMBL" id="KAG5632116.1"/>
    </source>
</evidence>
<evidence type="ECO:0008006" key="3">
    <source>
        <dbReference type="Google" id="ProtNLM"/>
    </source>
</evidence>
<comment type="caution">
    <text evidence="1">The sequence shown here is derived from an EMBL/GenBank/DDBJ whole genome shotgun (WGS) entry which is preliminary data.</text>
</comment>
<accession>A0A9J6B6A7</accession>
<proteinExistence type="predicted"/>
<gene>
    <name evidence="1" type="ORF">H5410_003833</name>
</gene>
<protein>
    <recommendedName>
        <fullName evidence="3">Gag-pol polyprotein</fullName>
    </recommendedName>
</protein>
<organism evidence="1 2">
    <name type="scientific">Solanum commersonii</name>
    <name type="common">Commerson's wild potato</name>
    <name type="synonym">Commerson's nightshade</name>
    <dbReference type="NCBI Taxonomy" id="4109"/>
    <lineage>
        <taxon>Eukaryota</taxon>
        <taxon>Viridiplantae</taxon>
        <taxon>Streptophyta</taxon>
        <taxon>Embryophyta</taxon>
        <taxon>Tracheophyta</taxon>
        <taxon>Spermatophyta</taxon>
        <taxon>Magnoliopsida</taxon>
        <taxon>eudicotyledons</taxon>
        <taxon>Gunneridae</taxon>
        <taxon>Pentapetalae</taxon>
        <taxon>asterids</taxon>
        <taxon>lamiids</taxon>
        <taxon>Solanales</taxon>
        <taxon>Solanaceae</taxon>
        <taxon>Solanoideae</taxon>
        <taxon>Solaneae</taxon>
        <taxon>Solanum</taxon>
    </lineage>
</organism>
<dbReference type="EMBL" id="JACXVP010000001">
    <property type="protein sequence ID" value="KAG5632116.1"/>
    <property type="molecule type" value="Genomic_DNA"/>
</dbReference>